<proteinExistence type="predicted"/>
<organism evidence="2 3">
    <name type="scientific">Cyclocybe aegerita</name>
    <name type="common">Black poplar mushroom</name>
    <name type="synonym">Agrocybe aegerita</name>
    <dbReference type="NCBI Taxonomy" id="1973307"/>
    <lineage>
        <taxon>Eukaryota</taxon>
        <taxon>Fungi</taxon>
        <taxon>Dikarya</taxon>
        <taxon>Basidiomycota</taxon>
        <taxon>Agaricomycotina</taxon>
        <taxon>Agaricomycetes</taxon>
        <taxon>Agaricomycetidae</taxon>
        <taxon>Agaricales</taxon>
        <taxon>Agaricineae</taxon>
        <taxon>Bolbitiaceae</taxon>
        <taxon>Cyclocybe</taxon>
    </lineage>
</organism>
<protein>
    <submittedName>
        <fullName evidence="2">Uncharacterized protein</fullName>
    </submittedName>
</protein>
<name>A0A8S0VV99_CYCAE</name>
<keyword evidence="3" id="KW-1185">Reference proteome</keyword>
<dbReference type="AlphaFoldDB" id="A0A8S0VV99"/>
<reference evidence="2 3" key="1">
    <citation type="submission" date="2020-01" db="EMBL/GenBank/DDBJ databases">
        <authorList>
            <person name="Gupta K D."/>
        </authorList>
    </citation>
    <scope>NUCLEOTIDE SEQUENCE [LARGE SCALE GENOMIC DNA]</scope>
</reference>
<evidence type="ECO:0000313" key="2">
    <source>
        <dbReference type="EMBL" id="CAA7263490.1"/>
    </source>
</evidence>
<evidence type="ECO:0000256" key="1">
    <source>
        <dbReference type="SAM" id="MobiDB-lite"/>
    </source>
</evidence>
<feature type="region of interest" description="Disordered" evidence="1">
    <location>
        <begin position="38"/>
        <end position="57"/>
    </location>
</feature>
<accession>A0A8S0VV99</accession>
<evidence type="ECO:0000313" key="3">
    <source>
        <dbReference type="Proteomes" id="UP000467700"/>
    </source>
</evidence>
<dbReference type="Proteomes" id="UP000467700">
    <property type="component" value="Unassembled WGS sequence"/>
</dbReference>
<gene>
    <name evidence="2" type="ORF">AAE3_LOCUS5855</name>
</gene>
<sequence>MSNRAWSNPPAIPRTYPSQQFFYNARGAQLIDTIIEARDDAPPSSGRPGGRINVGSGSTNLKFENSVFQTYTGSGEGIDLNAFLMETPILPRARSTHLELSNKTPALVSNSFLQRIFKAVVHPGGYGLLRNEA</sequence>
<comment type="caution">
    <text evidence="2">The sequence shown here is derived from an EMBL/GenBank/DDBJ whole genome shotgun (WGS) entry which is preliminary data.</text>
</comment>
<dbReference type="EMBL" id="CACVBS010000040">
    <property type="protein sequence ID" value="CAA7263490.1"/>
    <property type="molecule type" value="Genomic_DNA"/>
</dbReference>